<proteinExistence type="predicted"/>
<sequence length="252" mass="27875">MDATPVTRTAAVEGMELHYAVRGEGAPLVLLHGFTGTGSDWTHVFDLEALARRYRLIIPDLRGHGRSNNPSGTFTMRQCAMDVLALMDTLGIERFRAIGMSLGGNTLLHIATRAPARVERMVLVSSPPYYPAQARRIMATFTEEGRTEAEWAEMRARHSLGDEQIRALWRHGRGFADSYDDMNFTPPLLSTISAPTLIVYGDGDPLYPVELGLELYRAIPQSRLWVVPGGGHGPIFLEHRDAFARTALAFLG</sequence>
<organism evidence="2 3">
    <name type="scientific">Pyxidicoccus fallax</name>
    <dbReference type="NCBI Taxonomy" id="394095"/>
    <lineage>
        <taxon>Bacteria</taxon>
        <taxon>Pseudomonadati</taxon>
        <taxon>Myxococcota</taxon>
        <taxon>Myxococcia</taxon>
        <taxon>Myxococcales</taxon>
        <taxon>Cystobacterineae</taxon>
        <taxon>Myxococcaceae</taxon>
        <taxon>Pyxidicoccus</taxon>
    </lineage>
</organism>
<keyword evidence="3" id="KW-1185">Reference proteome</keyword>
<accession>A0A848LYM2</accession>
<dbReference type="SUPFAM" id="SSF53474">
    <property type="entry name" value="alpha/beta-Hydrolases"/>
    <property type="match status" value="1"/>
</dbReference>
<feature type="domain" description="AB hydrolase-1" evidence="1">
    <location>
        <begin position="28"/>
        <end position="245"/>
    </location>
</feature>
<comment type="caution">
    <text evidence="2">The sequence shown here is derived from an EMBL/GenBank/DDBJ whole genome shotgun (WGS) entry which is preliminary data.</text>
</comment>
<evidence type="ECO:0000313" key="3">
    <source>
        <dbReference type="Proteomes" id="UP000518300"/>
    </source>
</evidence>
<dbReference type="PRINTS" id="PR00111">
    <property type="entry name" value="ABHYDROLASE"/>
</dbReference>
<reference evidence="2 3" key="1">
    <citation type="submission" date="2020-04" db="EMBL/GenBank/DDBJ databases">
        <title>Draft genome of Pyxidicoccus fallax type strain.</title>
        <authorList>
            <person name="Whitworth D.E."/>
        </authorList>
    </citation>
    <scope>NUCLEOTIDE SEQUENCE [LARGE SCALE GENOMIC DNA]</scope>
    <source>
        <strain evidence="2 3">DSM 14698</strain>
    </source>
</reference>
<dbReference type="EMBL" id="JABBJJ010000464">
    <property type="protein sequence ID" value="NMO22729.1"/>
    <property type="molecule type" value="Genomic_DNA"/>
</dbReference>
<dbReference type="Gene3D" id="3.40.50.1820">
    <property type="entry name" value="alpha/beta hydrolase"/>
    <property type="match status" value="1"/>
</dbReference>
<keyword evidence="2" id="KW-0378">Hydrolase</keyword>
<name>A0A848LYM2_9BACT</name>
<gene>
    <name evidence="2" type="ORF">HG543_48915</name>
</gene>
<dbReference type="GO" id="GO:0016787">
    <property type="term" value="F:hydrolase activity"/>
    <property type="evidence" value="ECO:0007669"/>
    <property type="project" value="UniProtKB-KW"/>
</dbReference>
<dbReference type="InterPro" id="IPR000073">
    <property type="entry name" value="AB_hydrolase_1"/>
</dbReference>
<dbReference type="Proteomes" id="UP000518300">
    <property type="component" value="Unassembled WGS sequence"/>
</dbReference>
<dbReference type="Pfam" id="PF12697">
    <property type="entry name" value="Abhydrolase_6"/>
    <property type="match status" value="1"/>
</dbReference>
<dbReference type="InterPro" id="IPR050471">
    <property type="entry name" value="AB_hydrolase"/>
</dbReference>
<dbReference type="RefSeq" id="WP_169351856.1">
    <property type="nucleotide sequence ID" value="NZ_JABBJJ010000464.1"/>
</dbReference>
<evidence type="ECO:0000313" key="2">
    <source>
        <dbReference type="EMBL" id="NMO22729.1"/>
    </source>
</evidence>
<dbReference type="InterPro" id="IPR029058">
    <property type="entry name" value="AB_hydrolase_fold"/>
</dbReference>
<protein>
    <submittedName>
        <fullName evidence="2">Alpha/beta fold hydrolase</fullName>
    </submittedName>
</protein>
<dbReference type="PANTHER" id="PTHR43433">
    <property type="entry name" value="HYDROLASE, ALPHA/BETA FOLD FAMILY PROTEIN"/>
    <property type="match status" value="1"/>
</dbReference>
<evidence type="ECO:0000259" key="1">
    <source>
        <dbReference type="Pfam" id="PF12697"/>
    </source>
</evidence>
<dbReference type="PANTHER" id="PTHR43433:SF1">
    <property type="entry name" value="BLL5160 PROTEIN"/>
    <property type="match status" value="1"/>
</dbReference>
<dbReference type="AlphaFoldDB" id="A0A848LYM2"/>